<dbReference type="EMBL" id="JAGSPA010000004">
    <property type="protein sequence ID" value="MBV7257533.1"/>
    <property type="molecule type" value="Genomic_DNA"/>
</dbReference>
<name>A0ABS6SGI1_9SPHN</name>
<evidence type="ECO:0000313" key="2">
    <source>
        <dbReference type="Proteomes" id="UP000722336"/>
    </source>
</evidence>
<sequence>MPISPDMIRLELLRLAAARAPLKSFCPSEVARALWPDVWRNHMEAVRAEAETLVGENLLICTQGGTPVDIASAKGPIRLTKA</sequence>
<dbReference type="RefSeq" id="WP_218446382.1">
    <property type="nucleotide sequence ID" value="NZ_JAGSPA010000004.1"/>
</dbReference>
<comment type="caution">
    <text evidence="1">The sequence shown here is derived from an EMBL/GenBank/DDBJ whole genome shotgun (WGS) entry which is preliminary data.</text>
</comment>
<protein>
    <submittedName>
        <fullName evidence="1">DUF3253 domain-containing protein</fullName>
    </submittedName>
</protein>
<accession>A0ABS6SGI1</accession>
<dbReference type="InterPro" id="IPR021660">
    <property type="entry name" value="DUF3253"/>
</dbReference>
<keyword evidence="2" id="KW-1185">Reference proteome</keyword>
<evidence type="ECO:0000313" key="1">
    <source>
        <dbReference type="EMBL" id="MBV7257533.1"/>
    </source>
</evidence>
<dbReference type="Proteomes" id="UP000722336">
    <property type="component" value="Unassembled WGS sequence"/>
</dbReference>
<gene>
    <name evidence="1" type="ORF">KCG44_12130</name>
</gene>
<proteinExistence type="predicted"/>
<reference evidence="1 2" key="1">
    <citation type="submission" date="2021-04" db="EMBL/GenBank/DDBJ databases">
        <authorList>
            <person name="Pira H."/>
            <person name="Risdian C."/>
            <person name="Wink J."/>
        </authorList>
    </citation>
    <scope>NUCLEOTIDE SEQUENCE [LARGE SCALE GENOMIC DNA]</scope>
    <source>
        <strain evidence="1 2">WHA3</strain>
    </source>
</reference>
<dbReference type="Pfam" id="PF11625">
    <property type="entry name" value="DUF3253"/>
    <property type="match status" value="1"/>
</dbReference>
<organism evidence="1 2">
    <name type="scientific">Pacificimonas pallii</name>
    <dbReference type="NCBI Taxonomy" id="2827236"/>
    <lineage>
        <taxon>Bacteria</taxon>
        <taxon>Pseudomonadati</taxon>
        <taxon>Pseudomonadota</taxon>
        <taxon>Alphaproteobacteria</taxon>
        <taxon>Sphingomonadales</taxon>
        <taxon>Sphingosinicellaceae</taxon>
        <taxon>Pacificimonas</taxon>
    </lineage>
</organism>